<protein>
    <submittedName>
        <fullName evidence="1">Uncharacterized protein</fullName>
    </submittedName>
</protein>
<proteinExistence type="predicted"/>
<keyword evidence="2" id="KW-1185">Reference proteome</keyword>
<evidence type="ECO:0000313" key="1">
    <source>
        <dbReference type="EMBL" id="QEV18991.1"/>
    </source>
</evidence>
<dbReference type="Proteomes" id="UP000326553">
    <property type="component" value="Chromosome"/>
</dbReference>
<sequence length="67" mass="7779">MTLFGILLLGAKLRQGHYSHMSGPVFALDYRKLLDLRYEQFRHQVHASYPQTAWVLNKDDVPFLFAG</sequence>
<dbReference type="EMBL" id="CP023695">
    <property type="protein sequence ID" value="QEV18991.1"/>
    <property type="molecule type" value="Genomic_DNA"/>
</dbReference>
<reference evidence="1 2" key="1">
    <citation type="submission" date="2017-09" db="EMBL/GenBank/DDBJ databases">
        <authorList>
            <person name="Lee N."/>
            <person name="Cho B.-K."/>
        </authorList>
    </citation>
    <scope>NUCLEOTIDE SEQUENCE [LARGE SCALE GENOMIC DNA]</scope>
    <source>
        <strain evidence="1 2">ATCC 12461</strain>
    </source>
</reference>
<dbReference type="KEGG" id="salw:CP975_17220"/>
<gene>
    <name evidence="1" type="ORF">CP975_17220</name>
</gene>
<name>A0A5J6HKQ5_STRAD</name>
<evidence type="ECO:0000313" key="2">
    <source>
        <dbReference type="Proteomes" id="UP000326553"/>
    </source>
</evidence>
<dbReference type="AlphaFoldDB" id="A0A5J6HKQ5"/>
<accession>A0A5J6HKQ5</accession>
<organism evidence="1 2">
    <name type="scientific">Streptomyces alboniger</name>
    <dbReference type="NCBI Taxonomy" id="132473"/>
    <lineage>
        <taxon>Bacteria</taxon>
        <taxon>Bacillati</taxon>
        <taxon>Actinomycetota</taxon>
        <taxon>Actinomycetes</taxon>
        <taxon>Kitasatosporales</taxon>
        <taxon>Streptomycetaceae</taxon>
        <taxon>Streptomyces</taxon>
        <taxon>Streptomyces aurantiacus group</taxon>
    </lineage>
</organism>